<reference evidence="7" key="1">
    <citation type="submission" date="2019-08" db="EMBL/GenBank/DDBJ databases">
        <title>The improved chromosome-level genome for the pearl oyster Pinctada fucata martensii using PacBio sequencing and Hi-C.</title>
        <authorList>
            <person name="Zheng Z."/>
        </authorList>
    </citation>
    <scope>NUCLEOTIDE SEQUENCE</scope>
    <source>
        <strain evidence="7">ZZ-2019</strain>
        <tissue evidence="7">Adductor muscle</tissue>
    </source>
</reference>
<dbReference type="InterPro" id="IPR044890">
    <property type="entry name" value="TMEM14_sf"/>
</dbReference>
<comment type="subcellular location">
    <subcellularLocation>
        <location evidence="1">Membrane</location>
    </subcellularLocation>
</comment>
<dbReference type="Pfam" id="PF03647">
    <property type="entry name" value="Tmemb_14"/>
    <property type="match status" value="1"/>
</dbReference>
<dbReference type="PANTHER" id="PTHR12668">
    <property type="entry name" value="TRANSMEMBRANE PROTEIN 14, 15"/>
    <property type="match status" value="1"/>
</dbReference>
<keyword evidence="8" id="KW-1185">Reference proteome</keyword>
<accession>A0AA89BRV4</accession>
<evidence type="ECO:0000256" key="1">
    <source>
        <dbReference type="ARBA" id="ARBA00004370"/>
    </source>
</evidence>
<dbReference type="AlphaFoldDB" id="A0AA89BRV4"/>
<comment type="similarity">
    <text evidence="2">Belongs to the TMEM14 family.</text>
</comment>
<dbReference type="Gene3D" id="1.10.10.1740">
    <property type="entry name" value="Transmembrane protein 14-like"/>
    <property type="match status" value="1"/>
</dbReference>
<keyword evidence="5 6" id="KW-0472">Membrane</keyword>
<gene>
    <name evidence="7" type="ORF">FSP39_022452</name>
</gene>
<protein>
    <recommendedName>
        <fullName evidence="9">Transmembrane protein 14C</fullName>
    </recommendedName>
</protein>
<feature type="transmembrane region" description="Helical" evidence="6">
    <location>
        <begin position="55"/>
        <end position="74"/>
    </location>
</feature>
<comment type="caution">
    <text evidence="7">The sequence shown here is derived from an EMBL/GenBank/DDBJ whole genome shotgun (WGS) entry which is preliminary data.</text>
</comment>
<proteinExistence type="inferred from homology"/>
<evidence type="ECO:0000313" key="8">
    <source>
        <dbReference type="Proteomes" id="UP001186944"/>
    </source>
</evidence>
<sequence>MPLDIASAAYAVTIAAGGLLGYVKAGSVPSLAAGLAFGSVMGIGAYQTSQNPDNYGLSLATSTVLAGLMGYRFATSGKFMPAGLVATLRGDIAELMCVPVFVKYIENRVIIIKSSTNVIHHGRG</sequence>
<dbReference type="EMBL" id="VSWD01000010">
    <property type="protein sequence ID" value="KAK3091766.1"/>
    <property type="molecule type" value="Genomic_DNA"/>
</dbReference>
<dbReference type="Proteomes" id="UP001186944">
    <property type="component" value="Unassembled WGS sequence"/>
</dbReference>
<dbReference type="GO" id="GO:0070453">
    <property type="term" value="P:regulation of heme biosynthetic process"/>
    <property type="evidence" value="ECO:0007669"/>
    <property type="project" value="TreeGrafter"/>
</dbReference>
<evidence type="ECO:0000256" key="4">
    <source>
        <dbReference type="ARBA" id="ARBA00022989"/>
    </source>
</evidence>
<organism evidence="7 8">
    <name type="scientific">Pinctada imbricata</name>
    <name type="common">Atlantic pearl-oyster</name>
    <name type="synonym">Pinctada martensii</name>
    <dbReference type="NCBI Taxonomy" id="66713"/>
    <lineage>
        <taxon>Eukaryota</taxon>
        <taxon>Metazoa</taxon>
        <taxon>Spiralia</taxon>
        <taxon>Lophotrochozoa</taxon>
        <taxon>Mollusca</taxon>
        <taxon>Bivalvia</taxon>
        <taxon>Autobranchia</taxon>
        <taxon>Pteriomorphia</taxon>
        <taxon>Pterioida</taxon>
        <taxon>Pterioidea</taxon>
        <taxon>Pteriidae</taxon>
        <taxon>Pinctada</taxon>
    </lineage>
</organism>
<evidence type="ECO:0000313" key="7">
    <source>
        <dbReference type="EMBL" id="KAK3091766.1"/>
    </source>
</evidence>
<evidence type="ECO:0000256" key="3">
    <source>
        <dbReference type="ARBA" id="ARBA00022692"/>
    </source>
</evidence>
<keyword evidence="3 6" id="KW-0812">Transmembrane</keyword>
<dbReference type="InterPro" id="IPR005349">
    <property type="entry name" value="TMEM14"/>
</dbReference>
<evidence type="ECO:0000256" key="6">
    <source>
        <dbReference type="SAM" id="Phobius"/>
    </source>
</evidence>
<dbReference type="PANTHER" id="PTHR12668:SF43">
    <property type="entry name" value="TRANSMEMBRANE PROTEIN 14 HOMOLOG"/>
    <property type="match status" value="1"/>
</dbReference>
<name>A0AA89BRV4_PINIB</name>
<evidence type="ECO:0000256" key="2">
    <source>
        <dbReference type="ARBA" id="ARBA00007590"/>
    </source>
</evidence>
<dbReference type="GO" id="GO:0031966">
    <property type="term" value="C:mitochondrial membrane"/>
    <property type="evidence" value="ECO:0007669"/>
    <property type="project" value="TreeGrafter"/>
</dbReference>
<evidence type="ECO:0000256" key="5">
    <source>
        <dbReference type="ARBA" id="ARBA00023136"/>
    </source>
</evidence>
<feature type="transmembrane region" description="Helical" evidence="6">
    <location>
        <begin position="6"/>
        <end position="23"/>
    </location>
</feature>
<feature type="transmembrane region" description="Helical" evidence="6">
    <location>
        <begin position="30"/>
        <end position="49"/>
    </location>
</feature>
<evidence type="ECO:0008006" key="9">
    <source>
        <dbReference type="Google" id="ProtNLM"/>
    </source>
</evidence>
<keyword evidence="4 6" id="KW-1133">Transmembrane helix</keyword>